<proteinExistence type="predicted"/>
<comment type="caution">
    <text evidence="2">The sequence shown here is derived from an EMBL/GenBank/DDBJ whole genome shotgun (WGS) entry which is preliminary data.</text>
</comment>
<dbReference type="InterPro" id="IPR005151">
    <property type="entry name" value="Tail-specific_protease"/>
</dbReference>
<dbReference type="SMART" id="SM00245">
    <property type="entry name" value="TSPc"/>
    <property type="match status" value="1"/>
</dbReference>
<name>A0A501Q9A5_9FLAO</name>
<dbReference type="EMBL" id="VFJE01000054">
    <property type="protein sequence ID" value="TPD68606.1"/>
    <property type="molecule type" value="Genomic_DNA"/>
</dbReference>
<evidence type="ECO:0000313" key="3">
    <source>
        <dbReference type="Proteomes" id="UP000319175"/>
    </source>
</evidence>
<gene>
    <name evidence="2" type="ORF">FJA49_11135</name>
</gene>
<dbReference type="GO" id="GO:0008236">
    <property type="term" value="F:serine-type peptidase activity"/>
    <property type="evidence" value="ECO:0007669"/>
    <property type="project" value="InterPro"/>
</dbReference>
<evidence type="ECO:0000259" key="1">
    <source>
        <dbReference type="SMART" id="SM00245"/>
    </source>
</evidence>
<sequence>MQVRSPPRLLHPNLFKQQIRVFYFEKYRINILFVYLESYYTLFMKNVFFLFCTISYILCLFSCKNQPAYSLHQKSEKYIEEVVLLLKTNSVNKNKIDWDVFKNEVLQFAQGSQSVEDTYPAIYFAIKKLGDNHSYFAPAVETEDPDNEKPLPVLTDETVPEGIGYIRFPFCIGNEEQTQQYISSITDKLATQNTKNRKGWIVDLRNNFGGNMWPMLAAAGPFLSNGVQGYFITPDNKTTRWEYKDGKALSDTIMLAQNHHVISLHIKNPKIAVLIDNKTASSGEAMAVVFKGLPNVRFFGEKTYGVSTGCNSFTLSDGSRINLATSVFADRNKNKYGESITPDLACSSEAALYNAIKWIEN</sequence>
<dbReference type="SUPFAM" id="SSF52096">
    <property type="entry name" value="ClpP/crotonase"/>
    <property type="match status" value="1"/>
</dbReference>
<accession>A0A501Q9A5</accession>
<evidence type="ECO:0000313" key="2">
    <source>
        <dbReference type="EMBL" id="TPD68606.1"/>
    </source>
</evidence>
<organism evidence="2 3">
    <name type="scientific">Flavobacterium microcysteis</name>
    <dbReference type="NCBI Taxonomy" id="2596891"/>
    <lineage>
        <taxon>Bacteria</taxon>
        <taxon>Pseudomonadati</taxon>
        <taxon>Bacteroidota</taxon>
        <taxon>Flavobacteriia</taxon>
        <taxon>Flavobacteriales</taxon>
        <taxon>Flavobacteriaceae</taxon>
        <taxon>Flavobacterium</taxon>
    </lineage>
</organism>
<dbReference type="PANTHER" id="PTHR32060">
    <property type="entry name" value="TAIL-SPECIFIC PROTEASE"/>
    <property type="match status" value="1"/>
</dbReference>
<dbReference type="Gene3D" id="3.90.226.10">
    <property type="entry name" value="2-enoyl-CoA Hydratase, Chain A, domain 1"/>
    <property type="match status" value="1"/>
</dbReference>
<feature type="domain" description="Tail specific protease" evidence="1">
    <location>
        <begin position="119"/>
        <end position="347"/>
    </location>
</feature>
<dbReference type="GO" id="GO:0006508">
    <property type="term" value="P:proteolysis"/>
    <property type="evidence" value="ECO:0007669"/>
    <property type="project" value="InterPro"/>
</dbReference>
<dbReference type="InterPro" id="IPR029045">
    <property type="entry name" value="ClpP/crotonase-like_dom_sf"/>
</dbReference>
<dbReference type="Pfam" id="PF03572">
    <property type="entry name" value="Peptidase_S41"/>
    <property type="match status" value="1"/>
</dbReference>
<dbReference type="AlphaFoldDB" id="A0A501Q9A5"/>
<dbReference type="GO" id="GO:0030288">
    <property type="term" value="C:outer membrane-bounded periplasmic space"/>
    <property type="evidence" value="ECO:0007669"/>
    <property type="project" value="TreeGrafter"/>
</dbReference>
<dbReference type="CDD" id="cd06567">
    <property type="entry name" value="Peptidase_S41"/>
    <property type="match status" value="1"/>
</dbReference>
<dbReference type="PANTHER" id="PTHR32060:SF30">
    <property type="entry name" value="CARBOXY-TERMINAL PROCESSING PROTEASE CTPA"/>
    <property type="match status" value="1"/>
</dbReference>
<dbReference type="GO" id="GO:0004175">
    <property type="term" value="F:endopeptidase activity"/>
    <property type="evidence" value="ECO:0007669"/>
    <property type="project" value="TreeGrafter"/>
</dbReference>
<dbReference type="GO" id="GO:0007165">
    <property type="term" value="P:signal transduction"/>
    <property type="evidence" value="ECO:0007669"/>
    <property type="project" value="TreeGrafter"/>
</dbReference>
<keyword evidence="3" id="KW-1185">Reference proteome</keyword>
<reference evidence="2 3" key="1">
    <citation type="submission" date="2019-06" db="EMBL/GenBank/DDBJ databases">
        <title>Flavobacterium sp. MaA-Y11 from geoumgang.</title>
        <authorList>
            <person name="Jeong S."/>
        </authorList>
    </citation>
    <scope>NUCLEOTIDE SEQUENCE [LARGE SCALE GENOMIC DNA]</scope>
    <source>
        <strain evidence="2 3">MaA-Y11</strain>
    </source>
</reference>
<dbReference type="Proteomes" id="UP000319175">
    <property type="component" value="Unassembled WGS sequence"/>
</dbReference>
<protein>
    <submittedName>
        <fullName evidence="2">Peptidase S41</fullName>
    </submittedName>
</protein>